<dbReference type="GO" id="GO:0016853">
    <property type="term" value="F:isomerase activity"/>
    <property type="evidence" value="ECO:0007669"/>
    <property type="project" value="UniProtKB-KW"/>
</dbReference>
<feature type="chain" id="PRO_5046442613" evidence="1">
    <location>
        <begin position="34"/>
        <end position="445"/>
    </location>
</feature>
<feature type="domain" description="FIMAH" evidence="3">
    <location>
        <begin position="355"/>
        <end position="431"/>
    </location>
</feature>
<dbReference type="Gene3D" id="3.20.20.150">
    <property type="entry name" value="Divalent-metal-dependent TIM barrel enzymes"/>
    <property type="match status" value="1"/>
</dbReference>
<dbReference type="SUPFAM" id="SSF51658">
    <property type="entry name" value="Xylose isomerase-like"/>
    <property type="match status" value="1"/>
</dbReference>
<evidence type="ECO:0000259" key="2">
    <source>
        <dbReference type="Pfam" id="PF01261"/>
    </source>
</evidence>
<dbReference type="PANTHER" id="PTHR12110">
    <property type="entry name" value="HYDROXYPYRUVATE ISOMERASE"/>
    <property type="match status" value="1"/>
</dbReference>
<gene>
    <name evidence="4" type="ORF">G9H71_12275</name>
</gene>
<evidence type="ECO:0000313" key="5">
    <source>
        <dbReference type="Proteomes" id="UP000800981"/>
    </source>
</evidence>
<dbReference type="InterPro" id="IPR006311">
    <property type="entry name" value="TAT_signal"/>
</dbReference>
<evidence type="ECO:0000313" key="4">
    <source>
        <dbReference type="EMBL" id="NHC14554.1"/>
    </source>
</evidence>
<dbReference type="Pfam" id="PF01261">
    <property type="entry name" value="AP_endonuc_2"/>
    <property type="match status" value="1"/>
</dbReference>
<keyword evidence="4" id="KW-0413">Isomerase</keyword>
<dbReference type="PROSITE" id="PS51318">
    <property type="entry name" value="TAT"/>
    <property type="match status" value="1"/>
</dbReference>
<proteinExistence type="predicted"/>
<evidence type="ECO:0000259" key="3">
    <source>
        <dbReference type="Pfam" id="PF22888"/>
    </source>
</evidence>
<dbReference type="InterPro" id="IPR054470">
    <property type="entry name" value="FIMAH_dom"/>
</dbReference>
<dbReference type="PANTHER" id="PTHR12110:SF41">
    <property type="entry name" value="INOSOSE DEHYDRATASE"/>
    <property type="match status" value="1"/>
</dbReference>
<dbReference type="InterPro" id="IPR050312">
    <property type="entry name" value="IolE/XylAMocC-like"/>
</dbReference>
<keyword evidence="5" id="KW-1185">Reference proteome</keyword>
<sequence>MSKLNRRNFLGLAGASAVGVAASPLLGIAPANAALDVAAPDVPLENLGLQLFTVRDKISSLGFAVVFEELARIGYKEVEFAGYTQSTNILGRQITTAEIKKALDDNGLKAIGSHISAQALTDPNQRKASFQTALDLGMPFVGTANDFWGGIRASDGLPYATSNTVAEVQRAADMLNAAAVEAKAMGLKGIYHHNHQNEFRFTTDQPTVRRYDVFTSRLDDSTGAFMEMDIAWAFKGARTFPAPGVPGRHEASYLGGFDPADYVVANPNRYKLFHTKDAVPTALTANTILGDLVPVEFGTGIVPFRAFFAKVGARAAATGVYEQDSATNAGVPGGSLGAAARSYDGMYYVRTLTWLDELYALVGRLVTAGRVKAAVGADLQGRVGNAIKRYEGGHEESAIGYLGQFIAKANNQVKGDDAAKDLLVSNANVILGWLQTSEDKENGVL</sequence>
<evidence type="ECO:0000256" key="1">
    <source>
        <dbReference type="SAM" id="SignalP"/>
    </source>
</evidence>
<comment type="caution">
    <text evidence="4">The sequence shown here is derived from an EMBL/GenBank/DDBJ whole genome shotgun (WGS) entry which is preliminary data.</text>
</comment>
<dbReference type="InterPro" id="IPR036237">
    <property type="entry name" value="Xyl_isomerase-like_sf"/>
</dbReference>
<dbReference type="Pfam" id="PF22888">
    <property type="entry name" value="FIMAH"/>
    <property type="match status" value="1"/>
</dbReference>
<dbReference type="EMBL" id="JAANNP010000007">
    <property type="protein sequence ID" value="NHC14554.1"/>
    <property type="molecule type" value="Genomic_DNA"/>
</dbReference>
<dbReference type="InterPro" id="IPR013022">
    <property type="entry name" value="Xyl_isomerase-like_TIM-brl"/>
</dbReference>
<protein>
    <submittedName>
        <fullName evidence="4">Sugar phosphate isomerase/epimerase</fullName>
    </submittedName>
</protein>
<organism evidence="4 5">
    <name type="scientific">Motilibacter deserti</name>
    <dbReference type="NCBI Taxonomy" id="2714956"/>
    <lineage>
        <taxon>Bacteria</taxon>
        <taxon>Bacillati</taxon>
        <taxon>Actinomycetota</taxon>
        <taxon>Actinomycetes</taxon>
        <taxon>Motilibacterales</taxon>
        <taxon>Motilibacteraceae</taxon>
        <taxon>Motilibacter</taxon>
    </lineage>
</organism>
<keyword evidence="1" id="KW-0732">Signal</keyword>
<dbReference type="Proteomes" id="UP000800981">
    <property type="component" value="Unassembled WGS sequence"/>
</dbReference>
<feature type="domain" description="Xylose isomerase-like TIM barrel" evidence="2">
    <location>
        <begin position="67"/>
        <end position="312"/>
    </location>
</feature>
<feature type="signal peptide" evidence="1">
    <location>
        <begin position="1"/>
        <end position="33"/>
    </location>
</feature>
<accession>A0ABX0GUH0</accession>
<name>A0ABX0GUH0_9ACTN</name>
<reference evidence="4 5" key="1">
    <citation type="submission" date="2020-03" db="EMBL/GenBank/DDBJ databases">
        <title>Two novel Motilibacter sp.</title>
        <authorList>
            <person name="Liu S."/>
        </authorList>
    </citation>
    <scope>NUCLEOTIDE SEQUENCE [LARGE SCALE GENOMIC DNA]</scope>
    <source>
        <strain evidence="4 5">E257</strain>
    </source>
</reference>
<dbReference type="RefSeq" id="WP_166282194.1">
    <property type="nucleotide sequence ID" value="NZ_JAANNP010000007.1"/>
</dbReference>